<proteinExistence type="predicted"/>
<evidence type="ECO:0000313" key="2">
    <source>
        <dbReference type="EMBL" id="TVM17612.1"/>
    </source>
</evidence>
<dbReference type="InterPro" id="IPR027417">
    <property type="entry name" value="P-loop_NTPase"/>
</dbReference>
<feature type="region of interest" description="Disordered" evidence="1">
    <location>
        <begin position="1"/>
        <end position="26"/>
    </location>
</feature>
<sequence length="356" mass="38392">MAAARAAEPADSEAVEGVPLPEPDAIRDLVRDPVHARVRGHMQRLAESPDAIPQVILLEGGSTTERLAMALYWTALLHCRGPEPSRAPAQVSMLGAMVPDSEAVQDSDERPCLACTRCMQALTGANRDLFLLDGRVDFIKIDPVREMRRVLGEPPRDHPVRVVILAEAQNLTVPAANALLKSLEEPRPGNSFVLLAPQRERLLPTLVSRSFVLTLAWPRGVSDPDGNIPALREEATEDAASMLRFAEGFAMFLESGKGWFALTGAKGAVNKNIGLGFCNKLERAILAVLTGKVGDDRLAGALANRLDPAALRALDIAVDQATQALDKLVNPALTLDWLATTAVSLARDATLRRHRA</sequence>
<name>A0A7M3MFA8_9BACT</name>
<protein>
    <submittedName>
        <fullName evidence="2">DNA polymerase III subunit delta</fullName>
    </submittedName>
</protein>
<evidence type="ECO:0000256" key="1">
    <source>
        <dbReference type="SAM" id="MobiDB-lite"/>
    </source>
</evidence>
<dbReference type="OrthoDB" id="9811073at2"/>
<organism evidence="2 3">
    <name type="scientific">Oceanidesulfovibrio indonesiensis</name>
    <dbReference type="NCBI Taxonomy" id="54767"/>
    <lineage>
        <taxon>Bacteria</taxon>
        <taxon>Pseudomonadati</taxon>
        <taxon>Thermodesulfobacteriota</taxon>
        <taxon>Desulfovibrionia</taxon>
        <taxon>Desulfovibrionales</taxon>
        <taxon>Desulfovibrionaceae</taxon>
        <taxon>Oceanidesulfovibrio</taxon>
    </lineage>
</organism>
<dbReference type="Gene3D" id="3.40.50.300">
    <property type="entry name" value="P-loop containing nucleotide triphosphate hydrolases"/>
    <property type="match status" value="1"/>
</dbReference>
<reference evidence="2 3" key="1">
    <citation type="submission" date="2018-06" db="EMBL/GenBank/DDBJ databases">
        <title>Complete genome of Desulfovibrio indonesiensis P37SLT.</title>
        <authorList>
            <person name="Crispim J.S."/>
            <person name="Vidigal P.M.P."/>
            <person name="Silva L.C.F."/>
            <person name="Laguardia C.N."/>
            <person name="Araujo L.C."/>
            <person name="Dias R.S."/>
            <person name="Sousa M.P."/>
            <person name="Paula S.O."/>
            <person name="Silva C."/>
        </authorList>
    </citation>
    <scope>NUCLEOTIDE SEQUENCE [LARGE SCALE GENOMIC DNA]</scope>
    <source>
        <strain evidence="2 3">P37SLT</strain>
    </source>
</reference>
<evidence type="ECO:0000313" key="3">
    <source>
        <dbReference type="Proteomes" id="UP000448292"/>
    </source>
</evidence>
<accession>A0A7M3MFA8</accession>
<dbReference type="AlphaFoldDB" id="A0A7M3MFA8"/>
<dbReference type="Proteomes" id="UP000448292">
    <property type="component" value="Unassembled WGS sequence"/>
</dbReference>
<dbReference type="SUPFAM" id="SSF52540">
    <property type="entry name" value="P-loop containing nucleoside triphosphate hydrolases"/>
    <property type="match status" value="1"/>
</dbReference>
<dbReference type="Pfam" id="PF13177">
    <property type="entry name" value="DNA_pol3_delta2"/>
    <property type="match status" value="1"/>
</dbReference>
<gene>
    <name evidence="2" type="ORF">DPQ33_08185</name>
</gene>
<comment type="caution">
    <text evidence="2">The sequence shown here is derived from an EMBL/GenBank/DDBJ whole genome shotgun (WGS) entry which is preliminary data.</text>
</comment>
<keyword evidence="3" id="KW-1185">Reference proteome</keyword>
<dbReference type="EMBL" id="QMIE01000006">
    <property type="protein sequence ID" value="TVM17612.1"/>
    <property type="molecule type" value="Genomic_DNA"/>
</dbReference>
<dbReference type="RefSeq" id="WP_144302731.1">
    <property type="nucleotide sequence ID" value="NZ_QMIE01000006.1"/>
</dbReference>